<evidence type="ECO:0000256" key="2">
    <source>
        <dbReference type="SAM" id="MobiDB-lite"/>
    </source>
</evidence>
<proteinExistence type="predicted"/>
<comment type="caution">
    <text evidence="3">The sequence shown here is derived from an EMBL/GenBank/DDBJ whole genome shotgun (WGS) entry which is preliminary data.</text>
</comment>
<evidence type="ECO:0000313" key="4">
    <source>
        <dbReference type="Proteomes" id="UP001150062"/>
    </source>
</evidence>
<feature type="compositionally biased region" description="Basic and acidic residues" evidence="2">
    <location>
        <begin position="452"/>
        <end position="464"/>
    </location>
</feature>
<organism evidence="3 4">
    <name type="scientific">Anaeramoeba flamelloides</name>
    <dbReference type="NCBI Taxonomy" id="1746091"/>
    <lineage>
        <taxon>Eukaryota</taxon>
        <taxon>Metamonada</taxon>
        <taxon>Anaeramoebidae</taxon>
        <taxon>Anaeramoeba</taxon>
    </lineage>
</organism>
<evidence type="ECO:0000256" key="1">
    <source>
        <dbReference type="SAM" id="Coils"/>
    </source>
</evidence>
<accession>A0ABQ8YRP7</accession>
<reference evidence="3" key="1">
    <citation type="submission" date="2022-08" db="EMBL/GenBank/DDBJ databases">
        <title>Novel sulfate-reducing endosymbionts in the free-living metamonad Anaeramoeba.</title>
        <authorList>
            <person name="Jerlstrom-Hultqvist J."/>
            <person name="Cepicka I."/>
            <person name="Gallot-Lavallee L."/>
            <person name="Salas-Leiva D."/>
            <person name="Curtis B.A."/>
            <person name="Zahonova K."/>
            <person name="Pipaliya S."/>
            <person name="Dacks J."/>
            <person name="Roger A.J."/>
        </authorList>
    </citation>
    <scope>NUCLEOTIDE SEQUENCE</scope>
    <source>
        <strain evidence="3">Schooner1</strain>
    </source>
</reference>
<sequence length="711" mass="82942">MSNQEQNSILQVLEKCELKFYIPYTFTGDPTKDLNSRPRNFVLPNEVLNFYVILKNTTDFTPTTKFLGALAQEIKISLIVKNQEQTQPKKKLILPFDTNNSSWDEIVNSDENSSLEGKENQNLLRNNLSPKIKRKTKIKTKILSKSKKVKKKEKEKEKEREREREGLNSKKSSNFKRHTIYQTTFDLHPNEPNLITKLLKKKNSKESVFSEFTPKKNQLSNKLEVIHHKLRKIGVIKPLNKELTHFQLSDNEILLKMSIPLYTKVSLPNSSNKESKYSLNNNNTNNNRFIQNKTNRRKITLTMSLSTINTNSSSNFCSNLNPKNQEKENFFHLAQGQNILNDQQSRSTELNTFVDNLLDNINSTSKTFNRNFDFNLYIMSPLEIETSYLNLGNTIFFSISFQNNQIKFDVKIHSVEFLLNSTKQLDSKNTKRKSEKKRGRRNEKRKGKGKGKGKEDGHGVGKEGEIVDGWRNEWEIVKRKKQSSKQKAMDQIRLDQYFIITEESKMLNNGKMLILSPQEKCNLVFKLEPKTTGMGKTKLVSGKFCSLIFCNWKMDWIDQLLTSKIRLFWERKHDSDIQICTRMKKNIILNQQSSLDLEIINLSGRHRELRIDIPLQQNTISHKEITIQNLKNTETEIEQLKKIKTSQNETSLLCLEKSTIINLKSKSTVKLKLDFIPLQYGFLKFHFTFYDLMMGKVIMPDEKIVFFCSKK</sequence>
<name>A0ABQ8YRP7_9EUKA</name>
<feature type="compositionally biased region" description="Polar residues" evidence="2">
    <location>
        <begin position="110"/>
        <end position="129"/>
    </location>
</feature>
<feature type="region of interest" description="Disordered" evidence="2">
    <location>
        <begin position="143"/>
        <end position="173"/>
    </location>
</feature>
<feature type="region of interest" description="Disordered" evidence="2">
    <location>
        <begin position="110"/>
        <end position="130"/>
    </location>
</feature>
<feature type="compositionally biased region" description="Basic residues" evidence="2">
    <location>
        <begin position="430"/>
        <end position="451"/>
    </location>
</feature>
<protein>
    <submittedName>
        <fullName evidence="3">Chascon</fullName>
    </submittedName>
</protein>
<feature type="compositionally biased region" description="Basic and acidic residues" evidence="2">
    <location>
        <begin position="152"/>
        <end position="168"/>
    </location>
</feature>
<keyword evidence="1" id="KW-0175">Coiled coil</keyword>
<feature type="region of interest" description="Disordered" evidence="2">
    <location>
        <begin position="426"/>
        <end position="464"/>
    </location>
</feature>
<gene>
    <name evidence="3" type="ORF">M0813_18810</name>
</gene>
<dbReference type="EMBL" id="JAOAOG010000127">
    <property type="protein sequence ID" value="KAJ6247283.1"/>
    <property type="molecule type" value="Genomic_DNA"/>
</dbReference>
<dbReference type="Proteomes" id="UP001150062">
    <property type="component" value="Unassembled WGS sequence"/>
</dbReference>
<keyword evidence="4" id="KW-1185">Reference proteome</keyword>
<evidence type="ECO:0000313" key="3">
    <source>
        <dbReference type="EMBL" id="KAJ6247283.1"/>
    </source>
</evidence>
<feature type="coiled-coil region" evidence="1">
    <location>
        <begin position="623"/>
        <end position="650"/>
    </location>
</feature>